<dbReference type="Proteomes" id="UP000093432">
    <property type="component" value="Unassembled WGS sequence"/>
</dbReference>
<dbReference type="OrthoDB" id="1266341at2"/>
<dbReference type="EMBL" id="MAYG01000001">
    <property type="protein sequence ID" value="OCA74921.1"/>
    <property type="molecule type" value="Genomic_DNA"/>
</dbReference>
<dbReference type="RefSeq" id="WP_065398903.1">
    <property type="nucleotide sequence ID" value="NZ_CP119767.1"/>
</dbReference>
<dbReference type="STRING" id="651561.BBI00_11515"/>
<comment type="caution">
    <text evidence="1">The sequence shown here is derived from an EMBL/GenBank/DDBJ whole genome shotgun (WGS) entry which is preliminary data.</text>
</comment>
<accession>A0A1B8ZTL4</accession>
<organism evidence="1 2">
    <name type="scientific">Chryseobacterium arthrosphaerae</name>
    <dbReference type="NCBI Taxonomy" id="651561"/>
    <lineage>
        <taxon>Bacteria</taxon>
        <taxon>Pseudomonadati</taxon>
        <taxon>Bacteroidota</taxon>
        <taxon>Flavobacteriia</taxon>
        <taxon>Flavobacteriales</taxon>
        <taxon>Weeksellaceae</taxon>
        <taxon>Chryseobacterium group</taxon>
        <taxon>Chryseobacterium</taxon>
    </lineage>
</organism>
<protein>
    <recommendedName>
        <fullName evidence="3">Secretion system C-terminal sorting domain-containing protein</fullName>
    </recommendedName>
</protein>
<evidence type="ECO:0000313" key="2">
    <source>
        <dbReference type="Proteomes" id="UP000093432"/>
    </source>
</evidence>
<gene>
    <name evidence="1" type="ORF">BBI00_11515</name>
</gene>
<reference evidence="2" key="1">
    <citation type="submission" date="2016-07" db="EMBL/GenBank/DDBJ databases">
        <authorList>
            <person name="Florea S."/>
            <person name="Webb J.S."/>
            <person name="Jaromczyk J."/>
            <person name="Schardl C.L."/>
        </authorList>
    </citation>
    <scope>NUCLEOTIDE SEQUENCE [LARGE SCALE GENOMIC DNA]</scope>
    <source>
        <strain evidence="2">CC-VM-7</strain>
    </source>
</reference>
<evidence type="ECO:0008006" key="3">
    <source>
        <dbReference type="Google" id="ProtNLM"/>
    </source>
</evidence>
<name>A0A1B8ZTL4_9FLAO</name>
<dbReference type="AlphaFoldDB" id="A0A1B8ZTL4"/>
<proteinExistence type="predicted"/>
<sequence>MGKFLSLFLFLLVSIGGIKSQTLTFEYESGGNQIVRKYCAMCVALKNAMTEQRITQKEFPPEEYQVKIYPNPTKGKVNLVWSAELGKMIQKVEFVAYNFTQYRELPFDRRENKILLDLSEHPIGMYVVVFHLNSGEKLTYKILKQ</sequence>
<evidence type="ECO:0000313" key="1">
    <source>
        <dbReference type="EMBL" id="OCA74921.1"/>
    </source>
</evidence>